<sequence>MFNFFKKKKKKYPVTKIELHFFKSLITILPRKYHYLLPQINDDFLIAFKENVLGFKDSYTFLLNAKLEPTFINKKLPHFFILQNIKIWNKL</sequence>
<gene>
    <name evidence="2" type="ORF">D0809_03385</name>
    <name evidence="1" type="ORF">EV142_101510</name>
</gene>
<reference evidence="2 4" key="2">
    <citation type="journal article" date="2018" name="Syst. Appl. Microbiol.">
        <title>Flavobacterium circumlabens sp. nov. and Flavobacterium cupreum sp. nov., two psychrotrophic species isolated from Antarctic environmental samples.</title>
        <authorList>
            <person name="Kralova S."/>
            <person name="Busse H.J."/>
            <person name="Svec P."/>
            <person name="Maslanova I."/>
            <person name="Stankova E."/>
            <person name="Bartak M."/>
            <person name="Sedlacek I."/>
        </authorList>
    </citation>
    <scope>NUCLEOTIDE SEQUENCE [LARGE SCALE GENOMIC DNA]</scope>
    <source>
        <strain evidence="2 4">CCM 8828</strain>
    </source>
</reference>
<organism evidence="2 4">
    <name type="scientific">Flavobacterium circumlabens</name>
    <dbReference type="NCBI Taxonomy" id="2133765"/>
    <lineage>
        <taxon>Bacteria</taxon>
        <taxon>Pseudomonadati</taxon>
        <taxon>Bacteroidota</taxon>
        <taxon>Flavobacteriia</taxon>
        <taxon>Flavobacteriales</taxon>
        <taxon>Flavobacteriaceae</taxon>
        <taxon>Flavobacterium</taxon>
    </lineage>
</organism>
<reference evidence="1 3" key="1">
    <citation type="journal article" date="2015" name="Stand. Genomic Sci.">
        <title>Genomic Encyclopedia of Bacterial and Archaeal Type Strains, Phase III: the genomes of soil and plant-associated and newly described type strains.</title>
        <authorList>
            <person name="Whitman W.B."/>
            <person name="Woyke T."/>
            <person name="Klenk H.P."/>
            <person name="Zhou Y."/>
            <person name="Lilburn T.G."/>
            <person name="Beck B.J."/>
            <person name="De Vos P."/>
            <person name="Vandamme P."/>
            <person name="Eisen J.A."/>
            <person name="Garrity G."/>
            <person name="Hugenholtz P."/>
            <person name="Kyrpides N.C."/>
        </authorList>
    </citation>
    <scope>NUCLEOTIDE SEQUENCE [LARGE SCALE GENOMIC DNA]</scope>
    <source>
        <strain evidence="1 3">P5626</strain>
    </source>
</reference>
<dbReference type="AlphaFoldDB" id="A0A4Y7UHW9"/>
<evidence type="ECO:0000313" key="2">
    <source>
        <dbReference type="EMBL" id="TEB46050.1"/>
    </source>
</evidence>
<dbReference type="Proteomes" id="UP000295270">
    <property type="component" value="Unassembled WGS sequence"/>
</dbReference>
<name>A0A4Y7UHW9_9FLAO</name>
<dbReference type="EMBL" id="SLWA01000001">
    <property type="protein sequence ID" value="TCN60931.1"/>
    <property type="molecule type" value="Genomic_DNA"/>
</dbReference>
<evidence type="ECO:0000313" key="4">
    <source>
        <dbReference type="Proteomes" id="UP000298340"/>
    </source>
</evidence>
<evidence type="ECO:0000313" key="3">
    <source>
        <dbReference type="Proteomes" id="UP000295270"/>
    </source>
</evidence>
<dbReference type="EMBL" id="QWDN01000001">
    <property type="protein sequence ID" value="TEB46050.1"/>
    <property type="molecule type" value="Genomic_DNA"/>
</dbReference>
<accession>A0A4Y7UHW9</accession>
<evidence type="ECO:0000313" key="1">
    <source>
        <dbReference type="EMBL" id="TCN60931.1"/>
    </source>
</evidence>
<protein>
    <submittedName>
        <fullName evidence="2">Uncharacterized protein</fullName>
    </submittedName>
</protein>
<reference evidence="1" key="3">
    <citation type="submission" date="2019-03" db="EMBL/GenBank/DDBJ databases">
        <authorList>
            <person name="Whitman W."/>
            <person name="Huntemann M."/>
            <person name="Clum A."/>
            <person name="Pillay M."/>
            <person name="Palaniappan K."/>
            <person name="Varghese N."/>
            <person name="Mikhailova N."/>
            <person name="Stamatis D."/>
            <person name="Reddy T."/>
            <person name="Daum C."/>
            <person name="Shapiro N."/>
            <person name="Ivanova N."/>
            <person name="Kyrpides N."/>
            <person name="Woyke T."/>
        </authorList>
    </citation>
    <scope>NUCLEOTIDE SEQUENCE</scope>
    <source>
        <strain evidence="1">P5626</strain>
    </source>
</reference>
<keyword evidence="3" id="KW-1185">Reference proteome</keyword>
<dbReference type="Proteomes" id="UP000298340">
    <property type="component" value="Unassembled WGS sequence"/>
</dbReference>
<comment type="caution">
    <text evidence="2">The sequence shown here is derived from an EMBL/GenBank/DDBJ whole genome shotgun (WGS) entry which is preliminary data.</text>
</comment>
<proteinExistence type="predicted"/>